<evidence type="ECO:0000313" key="2">
    <source>
        <dbReference type="Proteomes" id="UP000011612"/>
    </source>
</evidence>
<organism evidence="1 2">
    <name type="scientific">Haloferax elongans ATCC BAA-1513</name>
    <dbReference type="NCBI Taxonomy" id="1230453"/>
    <lineage>
        <taxon>Archaea</taxon>
        <taxon>Methanobacteriati</taxon>
        <taxon>Methanobacteriota</taxon>
        <taxon>Stenosarchaea group</taxon>
        <taxon>Halobacteria</taxon>
        <taxon>Halobacteriales</taxon>
        <taxon>Haloferacaceae</taxon>
        <taxon>Haloferax</taxon>
    </lineage>
</organism>
<dbReference type="RefSeq" id="WP_008325006.1">
    <property type="nucleotide sequence ID" value="NZ_AOLK01000020.1"/>
</dbReference>
<reference evidence="1 2" key="1">
    <citation type="journal article" date="2014" name="PLoS Genet.">
        <title>Phylogenetically driven sequencing of extremely halophilic archaea reveals strategies for static and dynamic osmo-response.</title>
        <authorList>
            <person name="Becker E.A."/>
            <person name="Seitzer P.M."/>
            <person name="Tritt A."/>
            <person name="Larsen D."/>
            <person name="Krusor M."/>
            <person name="Yao A.I."/>
            <person name="Wu D."/>
            <person name="Madern D."/>
            <person name="Eisen J.A."/>
            <person name="Darling A.E."/>
            <person name="Facciotti M.T."/>
        </authorList>
    </citation>
    <scope>NUCLEOTIDE SEQUENCE [LARGE SCALE GENOMIC DNA]</scope>
    <source>
        <strain evidence="1 2">ATCC BAA-1513</strain>
    </source>
</reference>
<accession>M0HIX6</accession>
<protein>
    <submittedName>
        <fullName evidence="1">Uncharacterized protein</fullName>
    </submittedName>
</protein>
<dbReference type="Proteomes" id="UP000011612">
    <property type="component" value="Unassembled WGS sequence"/>
</dbReference>
<dbReference type="PATRIC" id="fig|1230453.4.peg.2554"/>
<dbReference type="STRING" id="1230453.C453_12906"/>
<comment type="caution">
    <text evidence="1">The sequence shown here is derived from an EMBL/GenBank/DDBJ whole genome shotgun (WGS) entry which is preliminary data.</text>
</comment>
<name>M0HIX6_HALEO</name>
<dbReference type="AlphaFoldDB" id="M0HIX6"/>
<evidence type="ECO:0000313" key="1">
    <source>
        <dbReference type="EMBL" id="ELZ84446.1"/>
    </source>
</evidence>
<dbReference type="EMBL" id="AOLK01000020">
    <property type="protein sequence ID" value="ELZ84446.1"/>
    <property type="molecule type" value="Genomic_DNA"/>
</dbReference>
<dbReference type="OrthoDB" id="289943at2157"/>
<proteinExistence type="predicted"/>
<keyword evidence="2" id="KW-1185">Reference proteome</keyword>
<sequence length="206" mass="24019">MTPLAFHIAARFVRDSASAGTTADQKARFGRYVNEQPAFARSQYMPDLVRDNIVDVVRLEFALTPPETPTEHDPIRKHAYQEFWLDALGSEPWDIYSISEDMADRFDLNPGWAFKTARQHLNQLVLQARMRGYRQQRLAGRRFRWGGPDPDHPACAWIRDQIPDEGLPYHEVVDLMQEAKRRFVEDPPASTHVVHDWCRHELREVQ</sequence>
<gene>
    <name evidence="1" type="ORF">C453_12906</name>
</gene>